<evidence type="ECO:0000256" key="2">
    <source>
        <dbReference type="ARBA" id="ARBA00022723"/>
    </source>
</evidence>
<comment type="caution">
    <text evidence="6">The sequence shown here is derived from an EMBL/GenBank/DDBJ whole genome shotgun (WGS) entry which is preliminary data.</text>
</comment>
<dbReference type="GO" id="GO:0005737">
    <property type="term" value="C:cytoplasm"/>
    <property type="evidence" value="ECO:0007669"/>
    <property type="project" value="TreeGrafter"/>
</dbReference>
<organism evidence="6 7">
    <name type="scientific">Candidula unifasciata</name>
    <dbReference type="NCBI Taxonomy" id="100452"/>
    <lineage>
        <taxon>Eukaryota</taxon>
        <taxon>Metazoa</taxon>
        <taxon>Spiralia</taxon>
        <taxon>Lophotrochozoa</taxon>
        <taxon>Mollusca</taxon>
        <taxon>Gastropoda</taxon>
        <taxon>Heterobranchia</taxon>
        <taxon>Euthyneura</taxon>
        <taxon>Panpulmonata</taxon>
        <taxon>Eupulmonata</taxon>
        <taxon>Stylommatophora</taxon>
        <taxon>Helicina</taxon>
        <taxon>Helicoidea</taxon>
        <taxon>Geomitridae</taxon>
        <taxon>Candidula</taxon>
    </lineage>
</organism>
<dbReference type="GO" id="GO:0046872">
    <property type="term" value="F:metal ion binding"/>
    <property type="evidence" value="ECO:0007669"/>
    <property type="project" value="UniProtKB-KW"/>
</dbReference>
<dbReference type="InterPro" id="IPR037217">
    <property type="entry name" value="Trp/Indoleamine_2_3_dOase-like"/>
</dbReference>
<dbReference type="InterPro" id="IPR000898">
    <property type="entry name" value="Indolamine_dOase"/>
</dbReference>
<name>A0A8S3YIG8_9EUPU</name>
<evidence type="ECO:0000313" key="6">
    <source>
        <dbReference type="EMBL" id="CAG5115152.1"/>
    </source>
</evidence>
<evidence type="ECO:0008006" key="8">
    <source>
        <dbReference type="Google" id="ProtNLM"/>
    </source>
</evidence>
<sequence>MFCDALTMYYKIKSLPAYFEPWNELASSLPDLIREKKLRDAVAELPLLDHNQLREYSEWRLAHLQLSLITAGYVWQNGDKGVTQVLPKSLAYPFFNISSQLGLQPVLSHADLALANWSIIDQNGPYDFENLECLYHLPGGKAADWFCMVTFMVELSFAKCMQSIVRILELLGSAGNLSAGVARHEEQTETEVSQCLQQVSTAMNTMQDSLARMRDNLEANVFFNVIRPFLSGWGGDTNPLPEGLIYEGISDTPVKLTGGSAAQSTTLQVLDALLGIKHIQDKREFLVRMREFMPPEHKHLIEYIEQLPYTLRDFVTSSSNQVVKAAYNHAISTLTELRDYHIQIVKMYVVLPAKKANEGNYESLDNKGTGGTSLIPFLKDIWADTRERLLADNQTSLNASDGHSSVAGLTVLAALAAAAVILGFSAVSALRR</sequence>
<dbReference type="OrthoDB" id="10262710at2759"/>
<accession>A0A8S3YIG8</accession>
<feature type="transmembrane region" description="Helical" evidence="5">
    <location>
        <begin position="406"/>
        <end position="430"/>
    </location>
</feature>
<dbReference type="GO" id="GO:0004833">
    <property type="term" value="F:L-tryptophan 2,3-dioxygenase activity"/>
    <property type="evidence" value="ECO:0007669"/>
    <property type="project" value="TreeGrafter"/>
</dbReference>
<feature type="binding site" description="proximal binding residue" evidence="4">
    <location>
        <position position="341"/>
    </location>
    <ligand>
        <name>heme b</name>
        <dbReference type="ChEBI" id="CHEBI:60344"/>
    </ligand>
    <ligandPart>
        <name>Fe</name>
        <dbReference type="ChEBI" id="CHEBI:18248"/>
    </ligandPart>
</feature>
<dbReference type="EMBL" id="CAJHNH020000080">
    <property type="protein sequence ID" value="CAG5115152.1"/>
    <property type="molecule type" value="Genomic_DNA"/>
</dbReference>
<dbReference type="Proteomes" id="UP000678393">
    <property type="component" value="Unassembled WGS sequence"/>
</dbReference>
<dbReference type="AlphaFoldDB" id="A0A8S3YIG8"/>
<keyword evidence="4" id="KW-0349">Heme</keyword>
<proteinExistence type="inferred from homology"/>
<dbReference type="GO" id="GO:0019441">
    <property type="term" value="P:L-tryptophan catabolic process to kynurenine"/>
    <property type="evidence" value="ECO:0007669"/>
    <property type="project" value="InterPro"/>
</dbReference>
<reference evidence="6" key="1">
    <citation type="submission" date="2021-04" db="EMBL/GenBank/DDBJ databases">
        <authorList>
            <consortium name="Molecular Ecology Group"/>
        </authorList>
    </citation>
    <scope>NUCLEOTIDE SEQUENCE</scope>
</reference>
<dbReference type="PANTHER" id="PTHR28657">
    <property type="entry name" value="INDOLEAMINE 2,3-DIOXYGENASE"/>
    <property type="match status" value="1"/>
</dbReference>
<dbReference type="PANTHER" id="PTHR28657:SF5">
    <property type="entry name" value="INDOLEAMINE 2,3-DIOXYGENASE"/>
    <property type="match status" value="1"/>
</dbReference>
<keyword evidence="5" id="KW-1133">Transmembrane helix</keyword>
<dbReference type="Pfam" id="PF01231">
    <property type="entry name" value="IDO"/>
    <property type="match status" value="1"/>
</dbReference>
<dbReference type="GO" id="GO:0020037">
    <property type="term" value="F:heme binding"/>
    <property type="evidence" value="ECO:0007669"/>
    <property type="project" value="InterPro"/>
</dbReference>
<dbReference type="GO" id="GO:0033754">
    <property type="term" value="F:indoleamine 2,3-dioxygenase activity"/>
    <property type="evidence" value="ECO:0007669"/>
    <property type="project" value="TreeGrafter"/>
</dbReference>
<dbReference type="Gene3D" id="1.20.58.480">
    <property type="match status" value="1"/>
</dbReference>
<keyword evidence="2 4" id="KW-0479">Metal-binding</keyword>
<evidence type="ECO:0000256" key="3">
    <source>
        <dbReference type="ARBA" id="ARBA00023004"/>
    </source>
</evidence>
<evidence type="ECO:0000256" key="5">
    <source>
        <dbReference type="SAM" id="Phobius"/>
    </source>
</evidence>
<dbReference type="GO" id="GO:0034354">
    <property type="term" value="P:'de novo' NAD+ biosynthetic process from L-tryptophan"/>
    <property type="evidence" value="ECO:0007669"/>
    <property type="project" value="TreeGrafter"/>
</dbReference>
<keyword evidence="3 4" id="KW-0408">Iron</keyword>
<keyword evidence="5" id="KW-0812">Transmembrane</keyword>
<keyword evidence="5" id="KW-0472">Membrane</keyword>
<dbReference type="SUPFAM" id="SSF140959">
    <property type="entry name" value="Indolic compounds 2,3-dioxygenase-like"/>
    <property type="match status" value="1"/>
</dbReference>
<keyword evidence="7" id="KW-1185">Reference proteome</keyword>
<protein>
    <recommendedName>
        <fullName evidence="8">Indoleamine 2,3-dioxygenase</fullName>
    </recommendedName>
</protein>
<evidence type="ECO:0000256" key="1">
    <source>
        <dbReference type="ARBA" id="ARBA00007119"/>
    </source>
</evidence>
<evidence type="ECO:0000313" key="7">
    <source>
        <dbReference type="Proteomes" id="UP000678393"/>
    </source>
</evidence>
<evidence type="ECO:0000256" key="4">
    <source>
        <dbReference type="PIRSR" id="PIRSR600898-1"/>
    </source>
</evidence>
<gene>
    <name evidence="6" type="ORF">CUNI_LOCUS710</name>
</gene>
<comment type="similarity">
    <text evidence="1">Belongs to the indoleamine 2,3-dioxygenase family.</text>
</comment>